<dbReference type="AlphaFoldDB" id="W4JRL3"/>
<dbReference type="Proteomes" id="UP000030671">
    <property type="component" value="Unassembled WGS sequence"/>
</dbReference>
<evidence type="ECO:0000256" key="12">
    <source>
        <dbReference type="ARBA" id="ARBA00023136"/>
    </source>
</evidence>
<accession>W4JRL3</accession>
<dbReference type="eggNOG" id="KOG0156">
    <property type="taxonomic scope" value="Eukaryota"/>
</dbReference>
<dbReference type="SUPFAM" id="SSF48264">
    <property type="entry name" value="Cytochrome P450"/>
    <property type="match status" value="1"/>
</dbReference>
<dbReference type="CDD" id="cd11065">
    <property type="entry name" value="CYP64-like"/>
    <property type="match status" value="1"/>
</dbReference>
<dbReference type="RefSeq" id="XP_009552518.1">
    <property type="nucleotide sequence ID" value="XM_009554223.1"/>
</dbReference>
<dbReference type="EMBL" id="KI925466">
    <property type="protein sequence ID" value="ETW75511.1"/>
    <property type="molecule type" value="Genomic_DNA"/>
</dbReference>
<dbReference type="PANTHER" id="PTHR46300:SF2">
    <property type="entry name" value="CYTOCHROME P450 MONOOXYGENASE ALNH-RELATED"/>
    <property type="match status" value="1"/>
</dbReference>
<evidence type="ECO:0000256" key="7">
    <source>
        <dbReference type="ARBA" id="ARBA00022723"/>
    </source>
</evidence>
<protein>
    <submittedName>
        <fullName evidence="15">Cytochrome P450 monooxygenase 70</fullName>
    </submittedName>
</protein>
<gene>
    <name evidence="15" type="primary">cyp70</name>
    <name evidence="15" type="ORF">HETIRDRAFT_67634</name>
</gene>
<comment type="cofactor">
    <cofactor evidence="1 13">
        <name>heme</name>
        <dbReference type="ChEBI" id="CHEBI:30413"/>
    </cofactor>
</comment>
<evidence type="ECO:0000256" key="3">
    <source>
        <dbReference type="ARBA" id="ARBA00005179"/>
    </source>
</evidence>
<feature type="binding site" description="axial binding residue" evidence="13">
    <location>
        <position position="465"/>
    </location>
    <ligand>
        <name>heme</name>
        <dbReference type="ChEBI" id="CHEBI:30413"/>
    </ligand>
    <ligandPart>
        <name>Fe</name>
        <dbReference type="ChEBI" id="CHEBI:18248"/>
    </ligandPart>
</feature>
<organism evidence="15 16">
    <name type="scientific">Heterobasidion irregulare (strain TC 32-1)</name>
    <dbReference type="NCBI Taxonomy" id="747525"/>
    <lineage>
        <taxon>Eukaryota</taxon>
        <taxon>Fungi</taxon>
        <taxon>Dikarya</taxon>
        <taxon>Basidiomycota</taxon>
        <taxon>Agaricomycotina</taxon>
        <taxon>Agaricomycetes</taxon>
        <taxon>Russulales</taxon>
        <taxon>Bondarzewiaceae</taxon>
        <taxon>Heterobasidion</taxon>
        <taxon>Heterobasidion annosum species complex</taxon>
    </lineage>
</organism>
<evidence type="ECO:0000313" key="16">
    <source>
        <dbReference type="Proteomes" id="UP000030671"/>
    </source>
</evidence>
<comment type="similarity">
    <text evidence="4 14">Belongs to the cytochrome P450 family.</text>
</comment>
<evidence type="ECO:0000256" key="13">
    <source>
        <dbReference type="PIRSR" id="PIRSR602401-1"/>
    </source>
</evidence>
<keyword evidence="12" id="KW-0472">Membrane</keyword>
<dbReference type="GO" id="GO:0016020">
    <property type="term" value="C:membrane"/>
    <property type="evidence" value="ECO:0007669"/>
    <property type="project" value="UniProtKB-SubCell"/>
</dbReference>
<dbReference type="PRINTS" id="PR00385">
    <property type="entry name" value="P450"/>
</dbReference>
<dbReference type="InterPro" id="IPR036396">
    <property type="entry name" value="Cyt_P450_sf"/>
</dbReference>
<evidence type="ECO:0000256" key="2">
    <source>
        <dbReference type="ARBA" id="ARBA00004370"/>
    </source>
</evidence>
<evidence type="ECO:0000256" key="11">
    <source>
        <dbReference type="ARBA" id="ARBA00023033"/>
    </source>
</evidence>
<dbReference type="InterPro" id="IPR050364">
    <property type="entry name" value="Cytochrome_P450_fung"/>
</dbReference>
<dbReference type="GO" id="GO:0020037">
    <property type="term" value="F:heme binding"/>
    <property type="evidence" value="ECO:0007669"/>
    <property type="project" value="InterPro"/>
</dbReference>
<keyword evidence="9 14" id="KW-0560">Oxidoreductase</keyword>
<dbReference type="OrthoDB" id="1055148at2759"/>
<evidence type="ECO:0000256" key="4">
    <source>
        <dbReference type="ARBA" id="ARBA00010617"/>
    </source>
</evidence>
<dbReference type="GO" id="GO:0004497">
    <property type="term" value="F:monooxygenase activity"/>
    <property type="evidence" value="ECO:0007669"/>
    <property type="project" value="UniProtKB-KW"/>
</dbReference>
<evidence type="ECO:0000256" key="8">
    <source>
        <dbReference type="ARBA" id="ARBA00022989"/>
    </source>
</evidence>
<dbReference type="PANTHER" id="PTHR46300">
    <property type="entry name" value="P450, PUTATIVE (EUROFUNG)-RELATED-RELATED"/>
    <property type="match status" value="1"/>
</dbReference>
<evidence type="ECO:0000256" key="6">
    <source>
        <dbReference type="ARBA" id="ARBA00022692"/>
    </source>
</evidence>
<dbReference type="PROSITE" id="PS00086">
    <property type="entry name" value="CYTOCHROME_P450"/>
    <property type="match status" value="1"/>
</dbReference>
<evidence type="ECO:0000256" key="5">
    <source>
        <dbReference type="ARBA" id="ARBA00022617"/>
    </source>
</evidence>
<dbReference type="PRINTS" id="PR00463">
    <property type="entry name" value="EP450I"/>
</dbReference>
<comment type="subcellular location">
    <subcellularLocation>
        <location evidence="2">Membrane</location>
    </subcellularLocation>
</comment>
<keyword evidence="6" id="KW-0812">Transmembrane</keyword>
<evidence type="ECO:0000256" key="9">
    <source>
        <dbReference type="ARBA" id="ARBA00023002"/>
    </source>
</evidence>
<dbReference type="InterPro" id="IPR002401">
    <property type="entry name" value="Cyt_P450_E_grp-I"/>
</dbReference>
<dbReference type="InParanoid" id="W4JRL3"/>
<keyword evidence="7 13" id="KW-0479">Metal-binding</keyword>
<evidence type="ECO:0000256" key="14">
    <source>
        <dbReference type="RuleBase" id="RU000461"/>
    </source>
</evidence>
<evidence type="ECO:0000256" key="1">
    <source>
        <dbReference type="ARBA" id="ARBA00001971"/>
    </source>
</evidence>
<dbReference type="Pfam" id="PF00067">
    <property type="entry name" value="p450"/>
    <property type="match status" value="1"/>
</dbReference>
<comment type="pathway">
    <text evidence="3">Secondary metabolite biosynthesis.</text>
</comment>
<evidence type="ECO:0000256" key="10">
    <source>
        <dbReference type="ARBA" id="ARBA00023004"/>
    </source>
</evidence>
<keyword evidence="10 13" id="KW-0408">Iron</keyword>
<dbReference type="Gene3D" id="1.10.630.10">
    <property type="entry name" value="Cytochrome P450"/>
    <property type="match status" value="1"/>
</dbReference>
<dbReference type="HOGENOM" id="CLU_001570_2_3_1"/>
<keyword evidence="8" id="KW-1133">Transmembrane helix</keyword>
<dbReference type="GeneID" id="20678817"/>
<dbReference type="GO" id="GO:0016705">
    <property type="term" value="F:oxidoreductase activity, acting on paired donors, with incorporation or reduction of molecular oxygen"/>
    <property type="evidence" value="ECO:0007669"/>
    <property type="project" value="InterPro"/>
</dbReference>
<sequence length="542" mass="61054">MLDSIPALRRMSLTMSIPLLRTPLSLSDILTTVQRNTHLSLAFLLGFSLLLIVRYHQSPWRRLPPGPKGLPLLGNIFQLGPKQWLTFADWRKTYGDLIYLNAAGQPILVLNSQKAAADLLDRRAANYSGRARNFVAADILAGGLLMVFNQHSDIWRRMRKAAHEGLNKTMVQNYNHKQTSEAALLASGILTEPQFWDQHMRRTAASTIMSVMYDSPTITSEHDPSVSRINDFVYRLTRAALPGAHFVEFFPWMMHIPSWLAKWKREAEEWFIRDTKLFEGLYLGAQGEGRKSFSGTLMEDDRFGLSLREKAWLVGGMYAAGAETTSGVLAWWMLAMTAYPETQRRAQAELDAVVGRSRIPSFADFDHLPYIRAMVKEALRWHSVTPFAMPHLAVEDDWYEGYFIPAGTMCIPNVWHINRDPEIYGPDAAHFNPARHLDAEGRVAQGPADTKEESHCSFGFGRRLCVGRNVANNSLFIDIAMMLWAANIEPATDASGKPAPLDLEGCIDDGLVIRPVPFECKITPRFPEALSILEEEQEILGK</sequence>
<dbReference type="KEGG" id="hir:HETIRDRAFT_67634"/>
<keyword evidence="16" id="KW-1185">Reference proteome</keyword>
<dbReference type="GO" id="GO:0005506">
    <property type="term" value="F:iron ion binding"/>
    <property type="evidence" value="ECO:0007669"/>
    <property type="project" value="InterPro"/>
</dbReference>
<keyword evidence="11 14" id="KW-0503">Monooxygenase</keyword>
<evidence type="ECO:0000313" key="15">
    <source>
        <dbReference type="EMBL" id="ETW75511.1"/>
    </source>
</evidence>
<keyword evidence="5 13" id="KW-0349">Heme</keyword>
<name>W4JRL3_HETIT</name>
<dbReference type="InterPro" id="IPR017972">
    <property type="entry name" value="Cyt_P450_CS"/>
</dbReference>
<proteinExistence type="inferred from homology"/>
<dbReference type="InterPro" id="IPR001128">
    <property type="entry name" value="Cyt_P450"/>
</dbReference>
<reference evidence="15 16" key="1">
    <citation type="journal article" date="2012" name="New Phytol.">
        <title>Insight into trade-off between wood decay and parasitism from the genome of a fungal forest pathogen.</title>
        <authorList>
            <person name="Olson A."/>
            <person name="Aerts A."/>
            <person name="Asiegbu F."/>
            <person name="Belbahri L."/>
            <person name="Bouzid O."/>
            <person name="Broberg A."/>
            <person name="Canback B."/>
            <person name="Coutinho P.M."/>
            <person name="Cullen D."/>
            <person name="Dalman K."/>
            <person name="Deflorio G."/>
            <person name="van Diepen L.T."/>
            <person name="Dunand C."/>
            <person name="Duplessis S."/>
            <person name="Durling M."/>
            <person name="Gonthier P."/>
            <person name="Grimwood J."/>
            <person name="Fossdal C.G."/>
            <person name="Hansson D."/>
            <person name="Henrissat B."/>
            <person name="Hietala A."/>
            <person name="Himmelstrand K."/>
            <person name="Hoffmeister D."/>
            <person name="Hogberg N."/>
            <person name="James T.Y."/>
            <person name="Karlsson M."/>
            <person name="Kohler A."/>
            <person name="Kues U."/>
            <person name="Lee Y.H."/>
            <person name="Lin Y.C."/>
            <person name="Lind M."/>
            <person name="Lindquist E."/>
            <person name="Lombard V."/>
            <person name="Lucas S."/>
            <person name="Lunden K."/>
            <person name="Morin E."/>
            <person name="Murat C."/>
            <person name="Park J."/>
            <person name="Raffaello T."/>
            <person name="Rouze P."/>
            <person name="Salamov A."/>
            <person name="Schmutz J."/>
            <person name="Solheim H."/>
            <person name="Stahlberg J."/>
            <person name="Velez H."/>
            <person name="de Vries R.P."/>
            <person name="Wiebenga A."/>
            <person name="Woodward S."/>
            <person name="Yakovlev I."/>
            <person name="Garbelotto M."/>
            <person name="Martin F."/>
            <person name="Grigoriev I.V."/>
            <person name="Stenlid J."/>
        </authorList>
    </citation>
    <scope>NUCLEOTIDE SEQUENCE [LARGE SCALE GENOMIC DNA]</scope>
    <source>
        <strain evidence="15 16">TC 32-1</strain>
    </source>
</reference>